<keyword evidence="1" id="KW-0472">Membrane</keyword>
<proteinExistence type="predicted"/>
<dbReference type="RefSeq" id="WP_174512748.1">
    <property type="nucleotide sequence ID" value="NZ_CABFMQ020000086.1"/>
</dbReference>
<evidence type="ECO:0000256" key="1">
    <source>
        <dbReference type="SAM" id="Phobius"/>
    </source>
</evidence>
<feature type="transmembrane region" description="Helical" evidence="1">
    <location>
        <begin position="43"/>
        <end position="65"/>
    </location>
</feature>
<protein>
    <submittedName>
        <fullName evidence="2">Uncharacterized protein</fullName>
    </submittedName>
</protein>
<sequence>MPWLALLSYFLGGVFLANAIPHLVSGMMGRPFQSPFAKPPGEGLSSSTVNVLWGFFNIVIGYLLVCRVGDFGLRNTGDVAAFGAGALLIALFSARHFGRFHGGNLPEHP</sequence>
<keyword evidence="3" id="KW-1185">Reference proteome</keyword>
<feature type="transmembrane region" description="Helical" evidence="1">
    <location>
        <begin position="77"/>
        <end position="97"/>
    </location>
</feature>
<reference evidence="2 3" key="1">
    <citation type="submission" date="2019-05" db="EMBL/GenBank/DDBJ databases">
        <authorList>
            <person name="Farhan Ul Haque M."/>
        </authorList>
    </citation>
    <scope>NUCLEOTIDE SEQUENCE [LARGE SCALE GENOMIC DNA]</scope>
    <source>
        <strain evidence="2">2</strain>
    </source>
</reference>
<evidence type="ECO:0000313" key="2">
    <source>
        <dbReference type="EMBL" id="VTZ50756.1"/>
    </source>
</evidence>
<dbReference type="Proteomes" id="UP000485880">
    <property type="component" value="Unassembled WGS sequence"/>
</dbReference>
<evidence type="ECO:0000313" key="3">
    <source>
        <dbReference type="Proteomes" id="UP000485880"/>
    </source>
</evidence>
<comment type="caution">
    <text evidence="2">The sequence shown here is derived from an EMBL/GenBank/DDBJ whole genome shotgun (WGS) entry which is preliminary data.</text>
</comment>
<gene>
    <name evidence="2" type="ORF">MPC4_290003</name>
</gene>
<accession>A0A8B6M7D4</accession>
<organism evidence="2 3">
    <name type="scientific">Methylocella tundrae</name>
    <dbReference type="NCBI Taxonomy" id="227605"/>
    <lineage>
        <taxon>Bacteria</taxon>
        <taxon>Pseudomonadati</taxon>
        <taxon>Pseudomonadota</taxon>
        <taxon>Alphaproteobacteria</taxon>
        <taxon>Hyphomicrobiales</taxon>
        <taxon>Beijerinckiaceae</taxon>
        <taxon>Methylocella</taxon>
    </lineage>
</organism>
<dbReference type="EMBL" id="CABFMQ020000086">
    <property type="protein sequence ID" value="VTZ50756.1"/>
    <property type="molecule type" value="Genomic_DNA"/>
</dbReference>
<keyword evidence="1" id="KW-0812">Transmembrane</keyword>
<keyword evidence="1" id="KW-1133">Transmembrane helix</keyword>
<dbReference type="AlphaFoldDB" id="A0A8B6M7D4"/>
<name>A0A8B6M7D4_METTU</name>